<evidence type="ECO:0000256" key="2">
    <source>
        <dbReference type="ARBA" id="ARBA00022771"/>
    </source>
</evidence>
<dbReference type="SMART" id="SM00184">
    <property type="entry name" value="RING"/>
    <property type="match status" value="1"/>
</dbReference>
<keyword evidence="1" id="KW-0479">Metal-binding</keyword>
<reference evidence="7" key="1">
    <citation type="submission" date="2022-08" db="UniProtKB">
        <authorList>
            <consortium name="EnsemblMetazoa"/>
        </authorList>
    </citation>
    <scope>IDENTIFICATION</scope>
    <source>
        <strain evidence="7">05x7-T-G4-1.051#20</strain>
    </source>
</reference>
<dbReference type="EnsemblMetazoa" id="G11298.4">
    <property type="protein sequence ID" value="G11298.4:cds"/>
    <property type="gene ID" value="G11298"/>
</dbReference>
<evidence type="ECO:0000256" key="1">
    <source>
        <dbReference type="ARBA" id="ARBA00022723"/>
    </source>
</evidence>
<dbReference type="SUPFAM" id="SSF57850">
    <property type="entry name" value="RING/U-box"/>
    <property type="match status" value="1"/>
</dbReference>
<dbReference type="InterPro" id="IPR013083">
    <property type="entry name" value="Znf_RING/FYVE/PHD"/>
</dbReference>
<dbReference type="Gene3D" id="3.30.40.10">
    <property type="entry name" value="Zinc/RING finger domain, C3HC4 (zinc finger)"/>
    <property type="match status" value="1"/>
</dbReference>
<evidence type="ECO:0000313" key="7">
    <source>
        <dbReference type="EnsemblMetazoa" id="G11298.1:cds"/>
    </source>
</evidence>
<protein>
    <recommendedName>
        <fullName evidence="6">RING-type domain-containing protein</fullName>
    </recommendedName>
</protein>
<dbReference type="EnsemblMetazoa" id="G11298.1">
    <property type="protein sequence ID" value="G11298.1:cds"/>
    <property type="gene ID" value="G11298"/>
</dbReference>
<dbReference type="PANTHER" id="PTHR15379">
    <property type="entry name" value="CELL GROWTH REGULATOR WITH RING FINGER DOMAIN PROTEIN 1"/>
    <property type="match status" value="1"/>
</dbReference>
<dbReference type="InterPro" id="IPR042496">
    <property type="entry name" value="CGRF1"/>
</dbReference>
<dbReference type="GO" id="GO:0030308">
    <property type="term" value="P:negative regulation of cell growth"/>
    <property type="evidence" value="ECO:0007669"/>
    <property type="project" value="TreeGrafter"/>
</dbReference>
<evidence type="ECO:0000256" key="5">
    <source>
        <dbReference type="SAM" id="Phobius"/>
    </source>
</evidence>
<dbReference type="Pfam" id="PF13920">
    <property type="entry name" value="zf-C3HC4_3"/>
    <property type="match status" value="1"/>
</dbReference>
<evidence type="ECO:0000256" key="3">
    <source>
        <dbReference type="ARBA" id="ARBA00022833"/>
    </source>
</evidence>
<dbReference type="FunFam" id="1.10.1170.10:FF:000002">
    <property type="entry name" value="Baculoviral IAP repeat containing 7"/>
    <property type="match status" value="1"/>
</dbReference>
<dbReference type="OrthoDB" id="10251219at2759"/>
<name>A0A8W8HWV2_MAGGI</name>
<dbReference type="OMA" id="WGVCIRE"/>
<keyword evidence="5" id="KW-0812">Transmembrane</keyword>
<dbReference type="InterPro" id="IPR001841">
    <property type="entry name" value="Znf_RING"/>
</dbReference>
<sequence>MESAEDGESKTTQIFACLVLVFTFVIILKRFNLEEIFLQNFDAVHHVNSTSEVYVQEVCNPFHVTLSKQHRTSTEEGLNLELSLLKPGFVKLFWGANIEEFYKELKHPWEVLNSRIQNEFFLEDNKLKVSNYSERSQVCEKSLWHTTVPDKINQYSGAVPRTVYPVVVACTREEHVLDDVQIVIMLSVLHIKDPDLHLDSQVLFQFLITNDNKITTLQPFYVSTETSSRNNERRQYYSDSPFQQLNSGILSSDIINTTDNHGNTQETLNDHEDVDSCCVCQDAEMTIVLLPCRHGCVCSGCVAKLDKCPVCRDVFTSYFRLKDFSQQMSQPLGEQNLGQPSGPHVIANNWWERFNERLNSYFGFT</sequence>
<dbReference type="GO" id="GO:0008270">
    <property type="term" value="F:zinc ion binding"/>
    <property type="evidence" value="ECO:0007669"/>
    <property type="project" value="UniProtKB-KW"/>
</dbReference>
<feature type="transmembrane region" description="Helical" evidence="5">
    <location>
        <begin position="12"/>
        <end position="28"/>
    </location>
</feature>
<keyword evidence="5" id="KW-1133">Transmembrane helix</keyword>
<accession>A0A8W8HWV2</accession>
<dbReference type="CDD" id="cd16787">
    <property type="entry name" value="mRING-HC-C3HC5_CGRF1"/>
    <property type="match status" value="1"/>
</dbReference>
<dbReference type="AlphaFoldDB" id="A0A8W8HWV2"/>
<evidence type="ECO:0000256" key="4">
    <source>
        <dbReference type="PROSITE-ProRule" id="PRU00175"/>
    </source>
</evidence>
<dbReference type="Proteomes" id="UP000005408">
    <property type="component" value="Unassembled WGS sequence"/>
</dbReference>
<dbReference type="PANTHER" id="PTHR15379:SF2">
    <property type="entry name" value="CELL GROWTH REGULATOR WITH RING FINGER DOMAIN PROTEIN 1"/>
    <property type="match status" value="1"/>
</dbReference>
<dbReference type="PROSITE" id="PS50089">
    <property type="entry name" value="ZF_RING_2"/>
    <property type="match status" value="1"/>
</dbReference>
<feature type="domain" description="RING-type" evidence="6">
    <location>
        <begin position="277"/>
        <end position="312"/>
    </location>
</feature>
<keyword evidence="8" id="KW-1185">Reference proteome</keyword>
<keyword evidence="2 4" id="KW-0863">Zinc-finger</keyword>
<keyword evidence="5" id="KW-0472">Membrane</keyword>
<keyword evidence="3" id="KW-0862">Zinc</keyword>
<proteinExistence type="predicted"/>
<evidence type="ECO:0000259" key="6">
    <source>
        <dbReference type="PROSITE" id="PS50089"/>
    </source>
</evidence>
<evidence type="ECO:0000313" key="8">
    <source>
        <dbReference type="Proteomes" id="UP000005408"/>
    </source>
</evidence>
<organism evidence="7 8">
    <name type="scientific">Magallana gigas</name>
    <name type="common">Pacific oyster</name>
    <name type="synonym">Crassostrea gigas</name>
    <dbReference type="NCBI Taxonomy" id="29159"/>
    <lineage>
        <taxon>Eukaryota</taxon>
        <taxon>Metazoa</taxon>
        <taxon>Spiralia</taxon>
        <taxon>Lophotrochozoa</taxon>
        <taxon>Mollusca</taxon>
        <taxon>Bivalvia</taxon>
        <taxon>Autobranchia</taxon>
        <taxon>Pteriomorphia</taxon>
        <taxon>Ostreida</taxon>
        <taxon>Ostreoidea</taxon>
        <taxon>Ostreidae</taxon>
        <taxon>Magallana</taxon>
    </lineage>
</organism>